<dbReference type="SUPFAM" id="SSF48452">
    <property type="entry name" value="TPR-like"/>
    <property type="match status" value="1"/>
</dbReference>
<dbReference type="Proteomes" id="UP000425817">
    <property type="component" value="Chromosome"/>
</dbReference>
<reference evidence="1 2" key="1">
    <citation type="submission" date="2019-12" db="EMBL/GenBank/DDBJ databases">
        <title>Hybrid Genome Assemblies of two High G+C Isolates from Undergraduate Microbiology Courses.</title>
        <authorList>
            <person name="Ne Ville C.J."/>
            <person name="Enright D."/>
            <person name="Hernandez I."/>
            <person name="Dodsworth J."/>
            <person name="Orwin P.M."/>
        </authorList>
    </citation>
    <scope>NUCLEOTIDE SEQUENCE [LARGE SCALE GENOMIC DNA]</scope>
    <source>
        <strain evidence="1 2">CSUSB</strain>
    </source>
</reference>
<gene>
    <name evidence="1" type="ORF">GOQ09_12020</name>
</gene>
<sequence>MTNSEPIAFDALMSQGMAASQANDGAQAVEWFQKASAAEPAAGLPQFLLGAELASMGNMDQAEAAFANATRLAPDFPMARYQLGLLQFSSGRAAIALLTWQPLLHLPDSDPLPHFVNGFAALAQDRFDEALRHYEQGLALNTTNDALSGDIEKIIAGIKALAPNAAPSADGPGELPAESDTHVLLANYQQQGRPH</sequence>
<proteinExistence type="predicted"/>
<name>A0A6I6HEL7_VARPD</name>
<dbReference type="OrthoDB" id="8776071at2"/>
<evidence type="ECO:0000313" key="1">
    <source>
        <dbReference type="EMBL" id="QGW82261.1"/>
    </source>
</evidence>
<dbReference type="EMBL" id="CP046622">
    <property type="protein sequence ID" value="QGW82261.1"/>
    <property type="molecule type" value="Genomic_DNA"/>
</dbReference>
<dbReference type="AlphaFoldDB" id="A0A6I6HEL7"/>
<protein>
    <submittedName>
        <fullName evidence="1">Tetratricopeptide repeat protein</fullName>
    </submittedName>
</protein>
<dbReference type="Pfam" id="PF13432">
    <property type="entry name" value="TPR_16"/>
    <property type="match status" value="1"/>
</dbReference>
<dbReference type="InterPro" id="IPR019734">
    <property type="entry name" value="TPR_rpt"/>
</dbReference>
<dbReference type="SMART" id="SM00028">
    <property type="entry name" value="TPR"/>
    <property type="match status" value="3"/>
</dbReference>
<organism evidence="1 2">
    <name type="scientific">Variovorax paradoxus</name>
    <dbReference type="NCBI Taxonomy" id="34073"/>
    <lineage>
        <taxon>Bacteria</taxon>
        <taxon>Pseudomonadati</taxon>
        <taxon>Pseudomonadota</taxon>
        <taxon>Betaproteobacteria</taxon>
        <taxon>Burkholderiales</taxon>
        <taxon>Comamonadaceae</taxon>
        <taxon>Variovorax</taxon>
    </lineage>
</organism>
<dbReference type="Gene3D" id="1.25.40.10">
    <property type="entry name" value="Tetratricopeptide repeat domain"/>
    <property type="match status" value="1"/>
</dbReference>
<evidence type="ECO:0000313" key="2">
    <source>
        <dbReference type="Proteomes" id="UP000425817"/>
    </source>
</evidence>
<dbReference type="InterPro" id="IPR011990">
    <property type="entry name" value="TPR-like_helical_dom_sf"/>
</dbReference>
<accession>A0A6I6HEL7</accession>
<dbReference type="RefSeq" id="WP_157613625.1">
    <property type="nucleotide sequence ID" value="NZ_CP046622.1"/>
</dbReference>